<dbReference type="Pfam" id="PF03137">
    <property type="entry name" value="OATP"/>
    <property type="match status" value="1"/>
</dbReference>
<keyword evidence="2" id="KW-0812">Transmembrane</keyword>
<reference evidence="3 4" key="1">
    <citation type="submission" date="2016-06" db="EMBL/GenBank/DDBJ databases">
        <title>The Draft Genome Sequence and Annotation of the Desert Woodrat Neotoma lepida.</title>
        <authorList>
            <person name="Campbell M."/>
            <person name="Oakeson K.F."/>
            <person name="Yandell M."/>
            <person name="Halpert J.R."/>
            <person name="Dearing D."/>
        </authorList>
    </citation>
    <scope>NUCLEOTIDE SEQUENCE [LARGE SCALE GENOMIC DNA]</scope>
    <source>
        <strain evidence="3">417</strain>
        <tissue evidence="3">Liver</tissue>
    </source>
</reference>
<feature type="transmembrane region" description="Helical" evidence="2">
    <location>
        <begin position="226"/>
        <end position="248"/>
    </location>
</feature>
<organism evidence="3 4">
    <name type="scientific">Neotoma lepida</name>
    <name type="common">Desert woodrat</name>
    <dbReference type="NCBI Taxonomy" id="56216"/>
    <lineage>
        <taxon>Eukaryota</taxon>
        <taxon>Metazoa</taxon>
        <taxon>Chordata</taxon>
        <taxon>Craniata</taxon>
        <taxon>Vertebrata</taxon>
        <taxon>Euteleostomi</taxon>
        <taxon>Mammalia</taxon>
        <taxon>Eutheria</taxon>
        <taxon>Euarchontoglires</taxon>
        <taxon>Glires</taxon>
        <taxon>Rodentia</taxon>
        <taxon>Myomorpha</taxon>
        <taxon>Muroidea</taxon>
        <taxon>Cricetidae</taxon>
        <taxon>Neotominae</taxon>
        <taxon>Neotoma</taxon>
    </lineage>
</organism>
<dbReference type="Proteomes" id="UP000092124">
    <property type="component" value="Unassembled WGS sequence"/>
</dbReference>
<gene>
    <name evidence="3" type="ORF">A6R68_17745</name>
</gene>
<dbReference type="InterPro" id="IPR004156">
    <property type="entry name" value="OATP"/>
</dbReference>
<comment type="caution">
    <text evidence="3">The sequence shown here is derived from an EMBL/GenBank/DDBJ whole genome shotgun (WGS) entry which is preliminary data.</text>
</comment>
<dbReference type="AlphaFoldDB" id="A0A1A6HB56"/>
<evidence type="ECO:0000313" key="3">
    <source>
        <dbReference type="EMBL" id="OBS75803.1"/>
    </source>
</evidence>
<protein>
    <submittedName>
        <fullName evidence="3">Uncharacterized protein</fullName>
    </submittedName>
</protein>
<dbReference type="GO" id="GO:0043252">
    <property type="term" value="P:sodium-independent organic anion transport"/>
    <property type="evidence" value="ECO:0007669"/>
    <property type="project" value="TreeGrafter"/>
</dbReference>
<name>A0A1A6HB56_NEOLE</name>
<dbReference type="GO" id="GO:0015347">
    <property type="term" value="F:sodium-independent organic anion transmembrane transporter activity"/>
    <property type="evidence" value="ECO:0007669"/>
    <property type="project" value="TreeGrafter"/>
</dbReference>
<feature type="transmembrane region" description="Helical" evidence="2">
    <location>
        <begin position="145"/>
        <end position="162"/>
    </location>
</feature>
<evidence type="ECO:0000313" key="4">
    <source>
        <dbReference type="Proteomes" id="UP000092124"/>
    </source>
</evidence>
<evidence type="ECO:0000256" key="2">
    <source>
        <dbReference type="SAM" id="Phobius"/>
    </source>
</evidence>
<keyword evidence="2" id="KW-1133">Transmembrane helix</keyword>
<dbReference type="GO" id="GO:0016323">
    <property type="term" value="C:basolateral plasma membrane"/>
    <property type="evidence" value="ECO:0007669"/>
    <property type="project" value="TreeGrafter"/>
</dbReference>
<feature type="transmembrane region" description="Helical" evidence="2">
    <location>
        <begin position="169"/>
        <end position="189"/>
    </location>
</feature>
<accession>A0A1A6HB56</accession>
<dbReference type="PANTHER" id="PTHR11388">
    <property type="entry name" value="ORGANIC ANION TRANSPORTER"/>
    <property type="match status" value="1"/>
</dbReference>
<proteinExistence type="predicted"/>
<feature type="transmembrane region" description="Helical" evidence="2">
    <location>
        <begin position="102"/>
        <end position="125"/>
    </location>
</feature>
<dbReference type="PANTHER" id="PTHR11388:SF95">
    <property type="entry name" value="SOLUTE CARRIER ORGANIC ANION TRANSPORTER FAMILY MEMBER 6A1"/>
    <property type="match status" value="1"/>
</dbReference>
<evidence type="ECO:0000256" key="1">
    <source>
        <dbReference type="SAM" id="MobiDB-lite"/>
    </source>
</evidence>
<feature type="region of interest" description="Disordered" evidence="1">
    <location>
        <begin position="1"/>
        <end position="29"/>
    </location>
</feature>
<dbReference type="OrthoDB" id="5062115at2759"/>
<dbReference type="EMBL" id="LZPO01035353">
    <property type="protein sequence ID" value="OBS75803.1"/>
    <property type="molecule type" value="Genomic_DNA"/>
</dbReference>
<dbReference type="STRING" id="56216.A0A1A6HB56"/>
<feature type="non-terminal residue" evidence="3">
    <location>
        <position position="287"/>
    </location>
</feature>
<keyword evidence="4" id="KW-1185">Reference proteome</keyword>
<keyword evidence="2" id="KW-0472">Membrane</keyword>
<sequence length="287" mass="32892">MMQDPEKMQDAISNAQLEEEQGKDDRKLEKFNKISPYLKALPNAMAKFRNLHVEKKPDSSTPPKLPDPKHSASLEGPFGLQGPFGLRFLVFPFLQRFNNIDFFLFLYFVLVLAHGIAFGLVHLSFKHLEKQFLLSEPEKFIMEFSDYYASFLVAIIVAYFGGRGYRSKCLAAAAFTLGIASTIYAVLFYKYEIIRPVEEYEELCIEEEDRTIAECGGMMLPYRSKFIYLFILAQCLHGLAGMPIYTLAEMRTTFDSGRQVGGVVLFQSLYSHGVHFYHCYVSHLGYR</sequence>
<feature type="region of interest" description="Disordered" evidence="1">
    <location>
        <begin position="53"/>
        <end position="72"/>
    </location>
</feature>